<dbReference type="Pfam" id="PF04932">
    <property type="entry name" value="Wzy_C"/>
    <property type="match status" value="1"/>
</dbReference>
<dbReference type="PANTHER" id="PTHR37422:SF17">
    <property type="entry name" value="O-ANTIGEN LIGASE"/>
    <property type="match status" value="1"/>
</dbReference>
<reference evidence="7 8" key="1">
    <citation type="journal article" date="2015" name="Nature">
        <title>rRNA introns, odd ribosomes, and small enigmatic genomes across a large radiation of phyla.</title>
        <authorList>
            <person name="Brown C.T."/>
            <person name="Hug L.A."/>
            <person name="Thomas B.C."/>
            <person name="Sharon I."/>
            <person name="Castelle C.J."/>
            <person name="Singh A."/>
            <person name="Wilkins M.J."/>
            <person name="Williams K.H."/>
            <person name="Banfield J.F."/>
        </authorList>
    </citation>
    <scope>NUCLEOTIDE SEQUENCE [LARGE SCALE GENOMIC DNA]</scope>
</reference>
<feature type="transmembrane region" description="Helical" evidence="5">
    <location>
        <begin position="63"/>
        <end position="81"/>
    </location>
</feature>
<name>A0A0G0BUM6_9BACT</name>
<feature type="transmembrane region" description="Helical" evidence="5">
    <location>
        <begin position="180"/>
        <end position="198"/>
    </location>
</feature>
<feature type="transmembrane region" description="Helical" evidence="5">
    <location>
        <begin position="355"/>
        <end position="373"/>
    </location>
</feature>
<dbReference type="GO" id="GO:0016020">
    <property type="term" value="C:membrane"/>
    <property type="evidence" value="ECO:0007669"/>
    <property type="project" value="UniProtKB-SubCell"/>
</dbReference>
<dbReference type="InterPro" id="IPR051533">
    <property type="entry name" value="WaaL-like"/>
</dbReference>
<organism evidence="7 8">
    <name type="scientific">Candidatus Roizmanbacteria bacterium GW2011_GWC2_35_12</name>
    <dbReference type="NCBI Taxonomy" id="1618485"/>
    <lineage>
        <taxon>Bacteria</taxon>
        <taxon>Candidatus Roizmaniibacteriota</taxon>
    </lineage>
</organism>
<keyword evidence="3 5" id="KW-1133">Transmembrane helix</keyword>
<evidence type="ECO:0000256" key="2">
    <source>
        <dbReference type="ARBA" id="ARBA00022692"/>
    </source>
</evidence>
<evidence type="ECO:0000313" key="8">
    <source>
        <dbReference type="Proteomes" id="UP000034127"/>
    </source>
</evidence>
<evidence type="ECO:0000256" key="5">
    <source>
        <dbReference type="SAM" id="Phobius"/>
    </source>
</evidence>
<feature type="transmembrane region" description="Helical" evidence="5">
    <location>
        <begin position="324"/>
        <end position="343"/>
    </location>
</feature>
<evidence type="ECO:0000256" key="1">
    <source>
        <dbReference type="ARBA" id="ARBA00004141"/>
    </source>
</evidence>
<dbReference type="Proteomes" id="UP000034127">
    <property type="component" value="Unassembled WGS sequence"/>
</dbReference>
<feature type="domain" description="O-antigen ligase-related" evidence="6">
    <location>
        <begin position="186"/>
        <end position="337"/>
    </location>
</feature>
<feature type="transmembrane region" description="Helical" evidence="5">
    <location>
        <begin position="255"/>
        <end position="274"/>
    </location>
</feature>
<protein>
    <recommendedName>
        <fullName evidence="6">O-antigen ligase-related domain-containing protein</fullName>
    </recommendedName>
</protein>
<keyword evidence="2 5" id="KW-0812">Transmembrane</keyword>
<gene>
    <name evidence="7" type="ORF">UR63_C0013G0025</name>
</gene>
<proteinExistence type="predicted"/>
<feature type="transmembrane region" description="Helical" evidence="5">
    <location>
        <begin position="36"/>
        <end position="56"/>
    </location>
</feature>
<keyword evidence="4 5" id="KW-0472">Membrane</keyword>
<accession>A0A0G0BUM6</accession>
<dbReference type="InterPro" id="IPR007016">
    <property type="entry name" value="O-antigen_ligase-rel_domated"/>
</dbReference>
<comment type="subcellular location">
    <subcellularLocation>
        <location evidence="1">Membrane</location>
        <topology evidence="1">Multi-pass membrane protein</topology>
    </subcellularLocation>
</comment>
<sequence>MIRKGLFFLLLFILPFQLGKHFFPPFSYLQGVRVDYLSPTIYLIDTLILLLSILNLKELLLFFRKKVFIFIFLLIAINIIFSQSKYLSLYGLLRMIEFFILIFLGKKIMKYLSPRSIVISFLSSGLIELFLCLLQFYNKSSIQGIFYFIGERLFTLSTPGIAKATINGIEFLRPYGSFSHPNSMAGFYLLIYFFVLSYKKFNKFIFLKYFSLSIFTLLIFISFSKVAIVTFLILNTTHWMLNTKIKCPSCKIARIFIPIAMSLVFLQAITDPLTIQKRIELLKNSWTIIIKHPLFGTGVNSYLLAQSQIKSNFYLFFNQPVHNIYLLFISEFGLISSGLFLYLNRKILGGFKKNSLLILSVVMITGLFDHYWITLVQNFYLIAVVFSISFQDRS</sequence>
<comment type="caution">
    <text evidence="7">The sequence shown here is derived from an EMBL/GenBank/DDBJ whole genome shotgun (WGS) entry which is preliminary data.</text>
</comment>
<evidence type="ECO:0000313" key="7">
    <source>
        <dbReference type="EMBL" id="KKP67491.1"/>
    </source>
</evidence>
<dbReference type="AlphaFoldDB" id="A0A0G0BUM6"/>
<dbReference type="EMBL" id="LBPX01000013">
    <property type="protein sequence ID" value="KKP67491.1"/>
    <property type="molecule type" value="Genomic_DNA"/>
</dbReference>
<evidence type="ECO:0000256" key="3">
    <source>
        <dbReference type="ARBA" id="ARBA00022989"/>
    </source>
</evidence>
<dbReference type="PANTHER" id="PTHR37422">
    <property type="entry name" value="TEICHURONIC ACID BIOSYNTHESIS PROTEIN TUAE"/>
    <property type="match status" value="1"/>
</dbReference>
<feature type="transmembrane region" description="Helical" evidence="5">
    <location>
        <begin position="117"/>
        <end position="137"/>
    </location>
</feature>
<evidence type="ECO:0000259" key="6">
    <source>
        <dbReference type="Pfam" id="PF04932"/>
    </source>
</evidence>
<feature type="transmembrane region" description="Helical" evidence="5">
    <location>
        <begin position="210"/>
        <end position="235"/>
    </location>
</feature>
<evidence type="ECO:0000256" key="4">
    <source>
        <dbReference type="ARBA" id="ARBA00023136"/>
    </source>
</evidence>